<organism evidence="1 2">
    <name type="scientific">Pseudomonas frederiksbergensis</name>
    <dbReference type="NCBI Taxonomy" id="104087"/>
    <lineage>
        <taxon>Bacteria</taxon>
        <taxon>Pseudomonadati</taxon>
        <taxon>Pseudomonadota</taxon>
        <taxon>Gammaproteobacteria</taxon>
        <taxon>Pseudomonadales</taxon>
        <taxon>Pseudomonadaceae</taxon>
        <taxon>Pseudomonas</taxon>
    </lineage>
</organism>
<dbReference type="Proteomes" id="UP000285349">
    <property type="component" value="Unassembled WGS sequence"/>
</dbReference>
<protein>
    <submittedName>
        <fullName evidence="1">Uncharacterized protein</fullName>
    </submittedName>
</protein>
<dbReference type="EMBL" id="MOBQ01000008">
    <property type="protein sequence ID" value="RON49302.1"/>
    <property type="molecule type" value="Genomic_DNA"/>
</dbReference>
<dbReference type="AlphaFoldDB" id="A0A423KB05"/>
<dbReference type="Pfam" id="PF19619">
    <property type="entry name" value="DUF6124"/>
    <property type="match status" value="1"/>
</dbReference>
<accession>A0A423KB05</accession>
<proteinExistence type="predicted"/>
<dbReference type="OrthoDB" id="7023633at2"/>
<name>A0A423KB05_9PSED</name>
<dbReference type="RefSeq" id="WP_123508957.1">
    <property type="nucleotide sequence ID" value="NZ_MOBQ01000008.1"/>
</dbReference>
<reference evidence="1 2" key="1">
    <citation type="submission" date="2016-10" db="EMBL/GenBank/DDBJ databases">
        <title>Comparative genome analysis of multiple Pseudomonas spp. focuses on biocontrol and plant growth promoting traits.</title>
        <authorList>
            <person name="Tao X.-Y."/>
            <person name="Taylor C.G."/>
        </authorList>
    </citation>
    <scope>NUCLEOTIDE SEQUENCE [LARGE SCALE GENOMIC DNA]</scope>
    <source>
        <strain evidence="1 2">37A10</strain>
    </source>
</reference>
<gene>
    <name evidence="1" type="ORF">BK666_06925</name>
</gene>
<sequence length="122" mass="13674">MFKVTPNPPHTGPVPYDASFDLDPKKMKAATDRALDFYLNPGATKTQIPPRRSGTFYTIDAAVDDETLLVEIYESLSSARKMVNDLAELEDNPRRHTMLVLHRSLLIGELALNRVLDNHKPG</sequence>
<evidence type="ECO:0000313" key="2">
    <source>
        <dbReference type="Proteomes" id="UP000285349"/>
    </source>
</evidence>
<comment type="caution">
    <text evidence="1">The sequence shown here is derived from an EMBL/GenBank/DDBJ whole genome shotgun (WGS) entry which is preliminary data.</text>
</comment>
<evidence type="ECO:0000313" key="1">
    <source>
        <dbReference type="EMBL" id="RON49302.1"/>
    </source>
</evidence>